<comment type="caution">
    <text evidence="2">The sequence shown here is derived from an EMBL/GenBank/DDBJ whole genome shotgun (WGS) entry which is preliminary data.</text>
</comment>
<evidence type="ECO:0000313" key="2">
    <source>
        <dbReference type="EMBL" id="HIQ77950.1"/>
    </source>
</evidence>
<dbReference type="AlphaFoldDB" id="A0A9D0ZCR8"/>
<reference evidence="2" key="1">
    <citation type="submission" date="2020-10" db="EMBL/GenBank/DDBJ databases">
        <authorList>
            <person name="Gilroy R."/>
        </authorList>
    </citation>
    <scope>NUCLEOTIDE SEQUENCE</scope>
    <source>
        <strain evidence="2">ChiBcolR7-354</strain>
    </source>
</reference>
<organism evidence="2 3">
    <name type="scientific">Candidatus Scatomorpha intestinavium</name>
    <dbReference type="NCBI Taxonomy" id="2840922"/>
    <lineage>
        <taxon>Bacteria</taxon>
        <taxon>Bacillati</taxon>
        <taxon>Bacillota</taxon>
        <taxon>Clostridia</taxon>
        <taxon>Eubacteriales</taxon>
        <taxon>Candidatus Scatomorpha</taxon>
    </lineage>
</organism>
<keyword evidence="1" id="KW-1133">Transmembrane helix</keyword>
<protein>
    <submittedName>
        <fullName evidence="2">Uncharacterized protein</fullName>
    </submittedName>
</protein>
<reference evidence="2" key="2">
    <citation type="journal article" date="2021" name="PeerJ">
        <title>Extensive microbial diversity within the chicken gut microbiome revealed by metagenomics and culture.</title>
        <authorList>
            <person name="Gilroy R."/>
            <person name="Ravi A."/>
            <person name="Getino M."/>
            <person name="Pursley I."/>
            <person name="Horton D.L."/>
            <person name="Alikhan N.F."/>
            <person name="Baker D."/>
            <person name="Gharbi K."/>
            <person name="Hall N."/>
            <person name="Watson M."/>
            <person name="Adriaenssens E.M."/>
            <person name="Foster-Nyarko E."/>
            <person name="Jarju S."/>
            <person name="Secka A."/>
            <person name="Antonio M."/>
            <person name="Oren A."/>
            <person name="Chaudhuri R.R."/>
            <person name="La Ragione R."/>
            <person name="Hildebrand F."/>
            <person name="Pallen M.J."/>
        </authorList>
    </citation>
    <scope>NUCLEOTIDE SEQUENCE</scope>
    <source>
        <strain evidence="2">ChiBcolR7-354</strain>
    </source>
</reference>
<dbReference type="EMBL" id="DVGA01000022">
    <property type="protein sequence ID" value="HIQ77950.1"/>
    <property type="molecule type" value="Genomic_DNA"/>
</dbReference>
<name>A0A9D0ZCR8_9FIRM</name>
<sequence>MKLLRILCLWALATAGLYLCSAAALAIFGARSVWLSALPTALLAEAILFIFHLLSRKKNR</sequence>
<keyword evidence="1" id="KW-0812">Transmembrane</keyword>
<evidence type="ECO:0000256" key="1">
    <source>
        <dbReference type="SAM" id="Phobius"/>
    </source>
</evidence>
<evidence type="ECO:0000313" key="3">
    <source>
        <dbReference type="Proteomes" id="UP000824262"/>
    </source>
</evidence>
<accession>A0A9D0ZCR8</accession>
<dbReference type="Proteomes" id="UP000824262">
    <property type="component" value="Unassembled WGS sequence"/>
</dbReference>
<feature type="transmembrane region" description="Helical" evidence="1">
    <location>
        <begin position="32"/>
        <end position="54"/>
    </location>
</feature>
<proteinExistence type="predicted"/>
<gene>
    <name evidence="2" type="ORF">IAB77_01670</name>
</gene>
<keyword evidence="1" id="KW-0472">Membrane</keyword>